<dbReference type="GO" id="GO:0051015">
    <property type="term" value="F:actin filament binding"/>
    <property type="evidence" value="ECO:0007669"/>
    <property type="project" value="TreeGrafter"/>
</dbReference>
<dbReference type="PANTHER" id="PTHR10672:SF3">
    <property type="entry name" value="PROTEIN HU-LI TAI SHAO"/>
    <property type="match status" value="1"/>
</dbReference>
<dbReference type="Gene3D" id="3.40.225.10">
    <property type="entry name" value="Class II aldolase/adducin N-terminal domain"/>
    <property type="match status" value="1"/>
</dbReference>
<dbReference type="InterPro" id="IPR036409">
    <property type="entry name" value="Aldolase_II/adducin_N_sf"/>
</dbReference>
<reference evidence="3" key="2">
    <citation type="submission" date="2020-09" db="EMBL/GenBank/DDBJ databases">
        <authorList>
            <person name="Sun Q."/>
            <person name="Zhou Y."/>
        </authorList>
    </citation>
    <scope>NUCLEOTIDE SEQUENCE</scope>
    <source>
        <strain evidence="3">CGMCC 1.15725</strain>
    </source>
</reference>
<gene>
    <name evidence="3" type="ORF">GCM10011611_50550</name>
</gene>
<proteinExistence type="inferred from homology"/>
<dbReference type="SMART" id="SM01007">
    <property type="entry name" value="Aldolase_II"/>
    <property type="match status" value="1"/>
</dbReference>
<dbReference type="EMBL" id="BMJQ01000015">
    <property type="protein sequence ID" value="GGF38067.1"/>
    <property type="molecule type" value="Genomic_DNA"/>
</dbReference>
<dbReference type="Pfam" id="PF00596">
    <property type="entry name" value="Aldolase_II"/>
    <property type="match status" value="1"/>
</dbReference>
<keyword evidence="4" id="KW-1185">Reference proteome</keyword>
<dbReference type="Proteomes" id="UP000646365">
    <property type="component" value="Unassembled WGS sequence"/>
</dbReference>
<evidence type="ECO:0000313" key="4">
    <source>
        <dbReference type="Proteomes" id="UP000646365"/>
    </source>
</evidence>
<reference evidence="3" key="1">
    <citation type="journal article" date="2014" name="Int. J. Syst. Evol. Microbiol.">
        <title>Complete genome sequence of Corynebacterium casei LMG S-19264T (=DSM 44701T), isolated from a smear-ripened cheese.</title>
        <authorList>
            <consortium name="US DOE Joint Genome Institute (JGI-PGF)"/>
            <person name="Walter F."/>
            <person name="Albersmeier A."/>
            <person name="Kalinowski J."/>
            <person name="Ruckert C."/>
        </authorList>
    </citation>
    <scope>NUCLEOTIDE SEQUENCE</scope>
    <source>
        <strain evidence="3">CGMCC 1.15725</strain>
    </source>
</reference>
<accession>A0A8J3E4E4</accession>
<dbReference type="GO" id="GO:0005856">
    <property type="term" value="C:cytoskeleton"/>
    <property type="evidence" value="ECO:0007669"/>
    <property type="project" value="TreeGrafter"/>
</dbReference>
<dbReference type="SUPFAM" id="SSF53639">
    <property type="entry name" value="AraD/HMP-PK domain-like"/>
    <property type="match status" value="1"/>
</dbReference>
<evidence type="ECO:0000259" key="2">
    <source>
        <dbReference type="SMART" id="SM01007"/>
    </source>
</evidence>
<sequence>MSKETFSASRSWHAPVADPVARARIDLAAALRWAAKLGFGEGICNHFSLALPGGDRYLINPFGVHWAEMRASHLLMLDRDGRIVEGAGEVEATAFHIHSRLHHAHDRATAVLHTHMPHATALTLIEGGRLAMAHQNALRFWDAIAYDDDYNGLALAQDEGDRLAASLGQARILFLANHGVVTVGPNLAEAFDDLYYLERAAELQVLALSTGRPLKLVADEVARRTAADFARDRPAYAHAHFESIKRLLDAEDPSYRD</sequence>
<dbReference type="InterPro" id="IPR001303">
    <property type="entry name" value="Aldolase_II/adducin_N"/>
</dbReference>
<feature type="domain" description="Class II aldolase/adducin N-terminal" evidence="2">
    <location>
        <begin position="25"/>
        <end position="205"/>
    </location>
</feature>
<dbReference type="NCBIfam" id="NF005451">
    <property type="entry name" value="PRK07044.1"/>
    <property type="match status" value="1"/>
</dbReference>
<organism evidence="3 4">
    <name type="scientific">Aliidongia dinghuensis</name>
    <dbReference type="NCBI Taxonomy" id="1867774"/>
    <lineage>
        <taxon>Bacteria</taxon>
        <taxon>Pseudomonadati</taxon>
        <taxon>Pseudomonadota</taxon>
        <taxon>Alphaproteobacteria</taxon>
        <taxon>Rhodospirillales</taxon>
        <taxon>Dongiaceae</taxon>
        <taxon>Aliidongia</taxon>
    </lineage>
</organism>
<name>A0A8J3E4E4_9PROT</name>
<dbReference type="NCBIfam" id="NF005068">
    <property type="entry name" value="PRK06486.1"/>
    <property type="match status" value="1"/>
</dbReference>
<evidence type="ECO:0000256" key="1">
    <source>
        <dbReference type="ARBA" id="ARBA00037961"/>
    </source>
</evidence>
<dbReference type="RefSeq" id="WP_189050941.1">
    <property type="nucleotide sequence ID" value="NZ_BMJQ01000015.1"/>
</dbReference>
<protein>
    <recommendedName>
        <fullName evidence="2">Class II aldolase/adducin N-terminal domain-containing protein</fullName>
    </recommendedName>
</protein>
<dbReference type="InterPro" id="IPR051017">
    <property type="entry name" value="Aldolase-II_Adducin_sf"/>
</dbReference>
<comment type="similarity">
    <text evidence="1">Belongs to the aldolase class II family.</text>
</comment>
<comment type="caution">
    <text evidence="3">The sequence shown here is derived from an EMBL/GenBank/DDBJ whole genome shotgun (WGS) entry which is preliminary data.</text>
</comment>
<dbReference type="AlphaFoldDB" id="A0A8J3E4E4"/>
<evidence type="ECO:0000313" key="3">
    <source>
        <dbReference type="EMBL" id="GGF38067.1"/>
    </source>
</evidence>
<dbReference type="PANTHER" id="PTHR10672">
    <property type="entry name" value="ADDUCIN"/>
    <property type="match status" value="1"/>
</dbReference>